<sequence>MTAYFQFGYCLPPGWMPIWSTMSYAGLAEARSTRDCSVLFSKYTDTDIDLPHPTVLGTNSIQERGIYTRNLRLARGQQSVESNGVTIESCTATPRFRVLKDLGTMKVRPIKVLSALHNT</sequence>
<dbReference type="EMBL" id="KK207857">
    <property type="protein sequence ID" value="EZF52082.1"/>
    <property type="molecule type" value="Genomic_DNA"/>
</dbReference>
<evidence type="ECO:0000313" key="1">
    <source>
        <dbReference type="EMBL" id="EZF52082.1"/>
    </source>
</evidence>
<accession>A0A022W1C9</accession>
<gene>
    <name evidence="1" type="ORF">H103_04810</name>
</gene>
<proteinExistence type="predicted"/>
<dbReference type="HOGENOM" id="CLU_167049_0_0_1"/>
<organism evidence="1">
    <name type="scientific">Trichophyton rubrum CBS 288.86</name>
    <dbReference type="NCBI Taxonomy" id="1215330"/>
    <lineage>
        <taxon>Eukaryota</taxon>
        <taxon>Fungi</taxon>
        <taxon>Dikarya</taxon>
        <taxon>Ascomycota</taxon>
        <taxon>Pezizomycotina</taxon>
        <taxon>Eurotiomycetes</taxon>
        <taxon>Eurotiomycetidae</taxon>
        <taxon>Onygenales</taxon>
        <taxon>Arthrodermataceae</taxon>
        <taxon>Trichophyton</taxon>
    </lineage>
</organism>
<dbReference type="Proteomes" id="UP000023758">
    <property type="component" value="Unassembled WGS sequence"/>
</dbReference>
<reference evidence="1" key="1">
    <citation type="submission" date="2014-02" db="EMBL/GenBank/DDBJ databases">
        <title>The Genome Sequence of Trichophyton rubrum (morphotype fischeri) CBS 288.86.</title>
        <authorList>
            <consortium name="The Broad Institute Genomics Platform"/>
            <person name="Cuomo C.A."/>
            <person name="White T.C."/>
            <person name="Graser Y."/>
            <person name="Martinez-Rossi N."/>
            <person name="Heitman J."/>
            <person name="Young S.K."/>
            <person name="Zeng Q."/>
            <person name="Gargeya S."/>
            <person name="Abouelleil A."/>
            <person name="Alvarado L."/>
            <person name="Chapman S.B."/>
            <person name="Gainer-Dewar J."/>
            <person name="Goldberg J."/>
            <person name="Griggs A."/>
            <person name="Gujja S."/>
            <person name="Hansen M."/>
            <person name="Howarth C."/>
            <person name="Imamovic A."/>
            <person name="Larimer J."/>
            <person name="Martinez D."/>
            <person name="Murphy C."/>
            <person name="Pearson M.D."/>
            <person name="Persinoti G."/>
            <person name="Poon T."/>
            <person name="Priest M."/>
            <person name="Roberts A.D."/>
            <person name="Saif S."/>
            <person name="Shea T.D."/>
            <person name="Sykes S.N."/>
            <person name="Wortman J."/>
            <person name="Nusbaum C."/>
            <person name="Birren B."/>
        </authorList>
    </citation>
    <scope>NUCLEOTIDE SEQUENCE [LARGE SCALE GENOMIC DNA]</scope>
    <source>
        <strain evidence="1">CBS 288.86</strain>
    </source>
</reference>
<name>A0A022W1C9_TRIRU</name>
<protein>
    <submittedName>
        <fullName evidence="1">Uncharacterized protein</fullName>
    </submittedName>
</protein>
<dbReference type="AlphaFoldDB" id="A0A022W1C9"/>